<evidence type="ECO:0000313" key="2">
    <source>
        <dbReference type="EMBL" id="CEF54876.1"/>
    </source>
</evidence>
<dbReference type="Pfam" id="PF11755">
    <property type="entry name" value="DUF3311"/>
    <property type="match status" value="1"/>
</dbReference>
<name>A0A0U5FWE9_9PROT</name>
<organism evidence="2 3">
    <name type="scientific">Acetobacter ghanensis</name>
    <dbReference type="NCBI Taxonomy" id="431306"/>
    <lineage>
        <taxon>Bacteria</taxon>
        <taxon>Pseudomonadati</taxon>
        <taxon>Pseudomonadota</taxon>
        <taxon>Alphaproteobacteria</taxon>
        <taxon>Acetobacterales</taxon>
        <taxon>Acetobacteraceae</taxon>
        <taxon>Acetobacter</taxon>
    </lineage>
</organism>
<protein>
    <recommendedName>
        <fullName evidence="4">DUF3311 domain-containing protein</fullName>
    </recommendedName>
</protein>
<dbReference type="EMBL" id="LN609302">
    <property type="protein sequence ID" value="CEF54876.1"/>
    <property type="molecule type" value="Genomic_DNA"/>
</dbReference>
<evidence type="ECO:0008006" key="4">
    <source>
        <dbReference type="Google" id="ProtNLM"/>
    </source>
</evidence>
<accession>A0A0U5FWE9</accession>
<sequence length="84" mass="10018">MTQAGFHRHVQPVANKNNKISRFSEMKYLNLLLLLPFLGLLWTPLYDRHDPVLLGFPFFYWYQFAWVPVTSVLIWVVWKKGDHA</sequence>
<dbReference type="Proteomes" id="UP000068250">
    <property type="component" value="Chromosome I"/>
</dbReference>
<feature type="transmembrane region" description="Helical" evidence="1">
    <location>
        <begin position="28"/>
        <end position="46"/>
    </location>
</feature>
<evidence type="ECO:0000313" key="3">
    <source>
        <dbReference type="Proteomes" id="UP000068250"/>
    </source>
</evidence>
<keyword evidence="1" id="KW-0472">Membrane</keyword>
<reference evidence="3" key="1">
    <citation type="submission" date="2014-09" db="EMBL/GenBank/DDBJ databases">
        <authorList>
            <person name="Illeghems K.G."/>
        </authorList>
    </citation>
    <scope>NUCLEOTIDE SEQUENCE [LARGE SCALE GENOMIC DNA]</scope>
    <source>
        <strain evidence="3">LMG 23848T</strain>
    </source>
</reference>
<dbReference type="AlphaFoldDB" id="A0A0U5FWE9"/>
<gene>
    <name evidence="2" type="ORF">AGA_1026</name>
</gene>
<keyword evidence="1" id="KW-0812">Transmembrane</keyword>
<dbReference type="PATRIC" id="fig|431306.5.peg.1034"/>
<evidence type="ECO:0000256" key="1">
    <source>
        <dbReference type="SAM" id="Phobius"/>
    </source>
</evidence>
<feature type="transmembrane region" description="Helical" evidence="1">
    <location>
        <begin position="58"/>
        <end position="78"/>
    </location>
</feature>
<keyword evidence="1" id="KW-1133">Transmembrane helix</keyword>
<dbReference type="InterPro" id="IPR021741">
    <property type="entry name" value="DUF3311"/>
</dbReference>
<dbReference type="STRING" id="431306.AGA_1026"/>
<proteinExistence type="predicted"/>